<dbReference type="EMBL" id="CATNWA010000230">
    <property type="protein sequence ID" value="CAI9534820.1"/>
    <property type="molecule type" value="Genomic_DNA"/>
</dbReference>
<comment type="caution">
    <text evidence="1">The sequence shown here is derived from an EMBL/GenBank/DDBJ whole genome shotgun (WGS) entry which is preliminary data.</text>
</comment>
<organism evidence="1 2">
    <name type="scientific">Staurois parvus</name>
    <dbReference type="NCBI Taxonomy" id="386267"/>
    <lineage>
        <taxon>Eukaryota</taxon>
        <taxon>Metazoa</taxon>
        <taxon>Chordata</taxon>
        <taxon>Craniata</taxon>
        <taxon>Vertebrata</taxon>
        <taxon>Euteleostomi</taxon>
        <taxon>Amphibia</taxon>
        <taxon>Batrachia</taxon>
        <taxon>Anura</taxon>
        <taxon>Neobatrachia</taxon>
        <taxon>Ranoidea</taxon>
        <taxon>Ranidae</taxon>
        <taxon>Staurois</taxon>
    </lineage>
</organism>
<sequence length="76" mass="8347">MLPVCSDIREDISVQGRSWYTCARLKGRGRYICAILKGRSQGGASTPVQDRRGGADTSAVLKGRSRYTCAKLKGRR</sequence>
<accession>A0ABN9AKS2</accession>
<protein>
    <submittedName>
        <fullName evidence="1">Uncharacterized protein</fullName>
    </submittedName>
</protein>
<dbReference type="Proteomes" id="UP001162483">
    <property type="component" value="Unassembled WGS sequence"/>
</dbReference>
<keyword evidence="2" id="KW-1185">Reference proteome</keyword>
<gene>
    <name evidence="1" type="ORF">SPARVUS_LOCUS724782</name>
</gene>
<evidence type="ECO:0000313" key="1">
    <source>
        <dbReference type="EMBL" id="CAI9534820.1"/>
    </source>
</evidence>
<feature type="non-terminal residue" evidence="1">
    <location>
        <position position="76"/>
    </location>
</feature>
<name>A0ABN9AKS2_9NEOB</name>
<proteinExistence type="predicted"/>
<reference evidence="1" key="1">
    <citation type="submission" date="2023-05" db="EMBL/GenBank/DDBJ databases">
        <authorList>
            <person name="Stuckert A."/>
        </authorList>
    </citation>
    <scope>NUCLEOTIDE SEQUENCE</scope>
</reference>
<evidence type="ECO:0000313" key="2">
    <source>
        <dbReference type="Proteomes" id="UP001162483"/>
    </source>
</evidence>